<feature type="domain" description="ATP-grasp" evidence="5">
    <location>
        <begin position="108"/>
        <end position="308"/>
    </location>
</feature>
<comment type="caution">
    <text evidence="6">The sequence shown here is derived from an EMBL/GenBank/DDBJ whole genome shotgun (WGS) entry which is preliminary data.</text>
</comment>
<keyword evidence="3 4" id="KW-0067">ATP-binding</keyword>
<dbReference type="EMBL" id="AWXZ01000024">
    <property type="protein sequence ID" value="ESR25241.1"/>
    <property type="molecule type" value="Genomic_DNA"/>
</dbReference>
<dbReference type="STRING" id="631454.N177_1913"/>
<evidence type="ECO:0000256" key="2">
    <source>
        <dbReference type="ARBA" id="ARBA00022741"/>
    </source>
</evidence>
<dbReference type="GO" id="GO:0046872">
    <property type="term" value="F:metal ion binding"/>
    <property type="evidence" value="ECO:0007669"/>
    <property type="project" value="InterPro"/>
</dbReference>
<dbReference type="InterPro" id="IPR052032">
    <property type="entry name" value="ATP-dep_AA_Ligase"/>
</dbReference>
<keyword evidence="2 4" id="KW-0547">Nucleotide-binding</keyword>
<dbReference type="Gene3D" id="3.30.470.20">
    <property type="entry name" value="ATP-grasp fold, B domain"/>
    <property type="match status" value="1"/>
</dbReference>
<evidence type="ECO:0000256" key="1">
    <source>
        <dbReference type="ARBA" id="ARBA00022598"/>
    </source>
</evidence>
<dbReference type="InterPro" id="IPR011761">
    <property type="entry name" value="ATP-grasp"/>
</dbReference>
<dbReference type="PROSITE" id="PS50975">
    <property type="entry name" value="ATP_GRASP"/>
    <property type="match status" value="1"/>
</dbReference>
<dbReference type="GO" id="GO:0016874">
    <property type="term" value="F:ligase activity"/>
    <property type="evidence" value="ECO:0007669"/>
    <property type="project" value="UniProtKB-KW"/>
</dbReference>
<dbReference type="Pfam" id="PF13535">
    <property type="entry name" value="ATP-grasp_4"/>
    <property type="match status" value="1"/>
</dbReference>
<dbReference type="Proteomes" id="UP000017819">
    <property type="component" value="Unassembled WGS sequence"/>
</dbReference>
<keyword evidence="7" id="KW-1185">Reference proteome</keyword>
<reference evidence="6 7" key="1">
    <citation type="journal article" date="2014" name="Genome Announc.">
        <title>Draft Genome Sequence of Lutibaculum baratangense Strain AMV1T, Isolated from a Mud Volcano in Andamans, India.</title>
        <authorList>
            <person name="Singh A."/>
            <person name="Sreenivas A."/>
            <person name="Sathyanarayana Reddy G."/>
            <person name="Pinnaka A.K."/>
            <person name="Shivaji S."/>
        </authorList>
    </citation>
    <scope>NUCLEOTIDE SEQUENCE [LARGE SCALE GENOMIC DNA]</scope>
    <source>
        <strain evidence="6 7">AMV1</strain>
    </source>
</reference>
<gene>
    <name evidence="6" type="ORF">N177_1913</name>
</gene>
<dbReference type="PANTHER" id="PTHR43585">
    <property type="entry name" value="FUMIPYRROLE BIOSYNTHESIS PROTEIN C"/>
    <property type="match status" value="1"/>
</dbReference>
<dbReference type="AlphaFoldDB" id="V4RGF9"/>
<evidence type="ECO:0000313" key="7">
    <source>
        <dbReference type="Proteomes" id="UP000017819"/>
    </source>
</evidence>
<proteinExistence type="predicted"/>
<dbReference type="eggNOG" id="COG0151">
    <property type="taxonomic scope" value="Bacteria"/>
</dbReference>
<dbReference type="Gene3D" id="3.30.1490.20">
    <property type="entry name" value="ATP-grasp fold, A domain"/>
    <property type="match status" value="1"/>
</dbReference>
<dbReference type="InterPro" id="IPR013815">
    <property type="entry name" value="ATP_grasp_subdomain_1"/>
</dbReference>
<dbReference type="RefSeq" id="WP_023432053.1">
    <property type="nucleotide sequence ID" value="NZ_AWXZ01000024.1"/>
</dbReference>
<dbReference type="SUPFAM" id="SSF56059">
    <property type="entry name" value="Glutathione synthetase ATP-binding domain-like"/>
    <property type="match status" value="1"/>
</dbReference>
<evidence type="ECO:0000259" key="5">
    <source>
        <dbReference type="PROSITE" id="PS50975"/>
    </source>
</evidence>
<sequence>MSEKWIVLLGGNELNAGFCNIAATWGAKLAVVDWNETPAIPCDRHIRLDIKAADEVARVVSDLPGEILLAYTSADVAAETAARVNAAAGLRRASPDAIARSGNKIEMNAAWAKAGLIGKKYHACDTAAALAAFALELSAKLIVKPATSSSSRGITVIERGEIAATDWNTVFERARGGRDAHPVVAEEYIEGTEFTVEMIGDDLGNVEAWGVSKKYHTAYTYKNRIAVKLHYNPPDVPGDKLERIAAFAADCYRAVGLKSCLGHFEVLEADDGRLVPVEIAARSSGFIATHLVSVLSSEPGAYLARYREALLGGALPERLVPSERSSMYFFYDPPPGIWTENDANLVGDLPESIRSLSHERRRLRKGAKLGHIDTDNERYGFEILVGPPSDLRIETVQAAEARLYARAMRGEAASLTLDDGVRS</sequence>
<dbReference type="GO" id="GO:0005524">
    <property type="term" value="F:ATP binding"/>
    <property type="evidence" value="ECO:0007669"/>
    <property type="project" value="UniProtKB-UniRule"/>
</dbReference>
<name>V4RGF9_9HYPH</name>
<protein>
    <recommendedName>
        <fullName evidence="5">ATP-grasp domain-containing protein</fullName>
    </recommendedName>
</protein>
<keyword evidence="1" id="KW-0436">Ligase</keyword>
<dbReference type="PANTHER" id="PTHR43585:SF2">
    <property type="entry name" value="ATP-GRASP ENZYME FSQD"/>
    <property type="match status" value="1"/>
</dbReference>
<organism evidence="6 7">
    <name type="scientific">Lutibaculum baratangense AMV1</name>
    <dbReference type="NCBI Taxonomy" id="631454"/>
    <lineage>
        <taxon>Bacteria</taxon>
        <taxon>Pseudomonadati</taxon>
        <taxon>Pseudomonadota</taxon>
        <taxon>Alphaproteobacteria</taxon>
        <taxon>Hyphomicrobiales</taxon>
        <taxon>Tepidamorphaceae</taxon>
        <taxon>Lutibaculum</taxon>
    </lineage>
</organism>
<dbReference type="OrthoDB" id="9765608at2"/>
<accession>V4RGF9</accession>
<dbReference type="Gene3D" id="3.40.50.20">
    <property type="match status" value="1"/>
</dbReference>
<evidence type="ECO:0000256" key="3">
    <source>
        <dbReference type="ARBA" id="ARBA00022840"/>
    </source>
</evidence>
<evidence type="ECO:0000256" key="4">
    <source>
        <dbReference type="PROSITE-ProRule" id="PRU00409"/>
    </source>
</evidence>
<evidence type="ECO:0000313" key="6">
    <source>
        <dbReference type="EMBL" id="ESR25241.1"/>
    </source>
</evidence>